<evidence type="ECO:0000256" key="3">
    <source>
        <dbReference type="ARBA" id="ARBA00022692"/>
    </source>
</evidence>
<evidence type="ECO:0000256" key="4">
    <source>
        <dbReference type="ARBA" id="ARBA00022989"/>
    </source>
</evidence>
<feature type="non-terminal residue" evidence="8">
    <location>
        <position position="312"/>
    </location>
</feature>
<feature type="transmembrane region" description="Helical" evidence="6">
    <location>
        <begin position="21"/>
        <end position="42"/>
    </location>
</feature>
<protein>
    <recommendedName>
        <fullName evidence="6">Protein HflK</fullName>
    </recommendedName>
</protein>
<dbReference type="GO" id="GO:0008233">
    <property type="term" value="F:peptidase activity"/>
    <property type="evidence" value="ECO:0007669"/>
    <property type="project" value="UniProtKB-KW"/>
</dbReference>
<dbReference type="PANTHER" id="PTHR43327">
    <property type="entry name" value="STOMATIN-LIKE PROTEIN 2, MITOCHONDRIAL"/>
    <property type="match status" value="1"/>
</dbReference>
<dbReference type="Proteomes" id="UP000648239">
    <property type="component" value="Unassembled WGS sequence"/>
</dbReference>
<dbReference type="InterPro" id="IPR050710">
    <property type="entry name" value="Band7/mec-2_domain"/>
</dbReference>
<dbReference type="InterPro" id="IPR036013">
    <property type="entry name" value="Band_7/SPFH_dom_sf"/>
</dbReference>
<comment type="caution">
    <text evidence="8">The sequence shown here is derived from an EMBL/GenBank/DDBJ whole genome shotgun (WGS) entry which is preliminary data.</text>
</comment>
<name>A0A8J7CE94_9BACT</name>
<dbReference type="SMART" id="SM00244">
    <property type="entry name" value="PHB"/>
    <property type="match status" value="1"/>
</dbReference>
<dbReference type="GO" id="GO:0006508">
    <property type="term" value="P:proteolysis"/>
    <property type="evidence" value="ECO:0007669"/>
    <property type="project" value="UniProtKB-KW"/>
</dbReference>
<comment type="similarity">
    <text evidence="2 6">Belongs to the band 7/mec-2 family. HflK subfamily.</text>
</comment>
<dbReference type="SUPFAM" id="SSF117892">
    <property type="entry name" value="Band 7/SPFH domain"/>
    <property type="match status" value="1"/>
</dbReference>
<proteinExistence type="inferred from homology"/>
<evidence type="ECO:0000313" key="9">
    <source>
        <dbReference type="Proteomes" id="UP000648239"/>
    </source>
</evidence>
<dbReference type="AlphaFoldDB" id="A0A8J7CE94"/>
<dbReference type="EMBL" id="JACXWD010000017">
    <property type="protein sequence ID" value="MBD3867889.1"/>
    <property type="molecule type" value="Genomic_DNA"/>
</dbReference>
<evidence type="ECO:0000256" key="5">
    <source>
        <dbReference type="ARBA" id="ARBA00023136"/>
    </source>
</evidence>
<sequence>MDSKGPRVIDVRNFHPPNIPIRGIAGGILVLILIALAASTVFQVGAEEVGVILRFGEYVGVREPGLQFKLPYPVDRVFKVAVQRQLKSEFGFRTESAGVRSRYSVANLEDESLMLTGDLNVADVEWTAQFRITDPYKFLFKVRNMEDTFRDMNEAVMRQVIGDRSVNEVLTIGRQEIADRAELLLQELCDQYETGIRVDQIVLQNVNPPDEVKPSFNEVNQAQQEKERRINEARSAFNKVIPKAQGEAKRTVQAAEGYATDRVNRAEGDVAAFNFLLDAYRRAPDVTRRRMYLETMGTIYPKVKRKIILDKD</sequence>
<feature type="domain" description="Band 7" evidence="7">
    <location>
        <begin position="39"/>
        <end position="220"/>
    </location>
</feature>
<dbReference type="InterPro" id="IPR010201">
    <property type="entry name" value="HflK"/>
</dbReference>
<dbReference type="Gene3D" id="3.30.479.30">
    <property type="entry name" value="Band 7 domain"/>
    <property type="match status" value="1"/>
</dbReference>
<evidence type="ECO:0000313" key="8">
    <source>
        <dbReference type="EMBL" id="MBD3867889.1"/>
    </source>
</evidence>
<comment type="subcellular location">
    <subcellularLocation>
        <location evidence="1">Membrane</location>
        <topology evidence="1">Single-pass membrane protein</topology>
    </subcellularLocation>
</comment>
<evidence type="ECO:0000256" key="6">
    <source>
        <dbReference type="RuleBase" id="RU364113"/>
    </source>
</evidence>
<dbReference type="PANTHER" id="PTHR43327:SF2">
    <property type="entry name" value="MODULATOR OF FTSH PROTEASE HFLK"/>
    <property type="match status" value="1"/>
</dbReference>
<organism evidence="8 9">
    <name type="scientific">Candidatus Polarisedimenticola svalbardensis</name>
    <dbReference type="NCBI Taxonomy" id="2886004"/>
    <lineage>
        <taxon>Bacteria</taxon>
        <taxon>Pseudomonadati</taxon>
        <taxon>Acidobacteriota</taxon>
        <taxon>Candidatus Polarisedimenticolia</taxon>
        <taxon>Candidatus Polarisedimenticolales</taxon>
        <taxon>Candidatus Polarisedimenticolaceae</taxon>
        <taxon>Candidatus Polarisedimenticola</taxon>
    </lineage>
</organism>
<dbReference type="CDD" id="cd03404">
    <property type="entry name" value="SPFH_HflK"/>
    <property type="match status" value="1"/>
</dbReference>
<evidence type="ECO:0000256" key="1">
    <source>
        <dbReference type="ARBA" id="ARBA00004167"/>
    </source>
</evidence>
<keyword evidence="5 6" id="KW-0472">Membrane</keyword>
<keyword evidence="4 6" id="KW-1133">Transmembrane helix</keyword>
<gene>
    <name evidence="8" type="primary">hflK</name>
    <name evidence="8" type="ORF">IFK94_07185</name>
</gene>
<keyword evidence="8" id="KW-0645">Protease</keyword>
<dbReference type="Pfam" id="PF01145">
    <property type="entry name" value="Band_7"/>
    <property type="match status" value="1"/>
</dbReference>
<dbReference type="NCBIfam" id="TIGR01933">
    <property type="entry name" value="hflK"/>
    <property type="match status" value="1"/>
</dbReference>
<dbReference type="GO" id="GO:0016020">
    <property type="term" value="C:membrane"/>
    <property type="evidence" value="ECO:0007669"/>
    <property type="project" value="UniProtKB-SubCell"/>
</dbReference>
<keyword evidence="8" id="KW-0378">Hydrolase</keyword>
<dbReference type="InterPro" id="IPR001107">
    <property type="entry name" value="Band_7"/>
</dbReference>
<accession>A0A8J7CE94</accession>
<evidence type="ECO:0000256" key="2">
    <source>
        <dbReference type="ARBA" id="ARBA00006971"/>
    </source>
</evidence>
<evidence type="ECO:0000259" key="7">
    <source>
        <dbReference type="SMART" id="SM00244"/>
    </source>
</evidence>
<keyword evidence="3 6" id="KW-0812">Transmembrane</keyword>
<comment type="subunit">
    <text evidence="6">HflC and HflK may interact to form a multimeric complex.</text>
</comment>
<comment type="function">
    <text evidence="6">HflC and HflK could encode or regulate a protease.</text>
</comment>
<reference evidence="8 9" key="1">
    <citation type="submission" date="2020-08" db="EMBL/GenBank/DDBJ databases">
        <title>Acidobacteriota in marine sediments use diverse sulfur dissimilation pathways.</title>
        <authorList>
            <person name="Wasmund K."/>
        </authorList>
    </citation>
    <scope>NUCLEOTIDE SEQUENCE [LARGE SCALE GENOMIC DNA]</scope>
    <source>
        <strain evidence="8">MAG AM4</strain>
    </source>
</reference>